<gene>
    <name evidence="4" type="ORF">QVD17_11782</name>
</gene>
<feature type="repeat" description="RCC1" evidence="2">
    <location>
        <begin position="91"/>
        <end position="155"/>
    </location>
</feature>
<dbReference type="PRINTS" id="PR00633">
    <property type="entry name" value="RCCNDNSATION"/>
</dbReference>
<reference evidence="4" key="1">
    <citation type="journal article" date="2023" name="bioRxiv">
        <title>Improved chromosome-level genome assembly for marigold (Tagetes erecta).</title>
        <authorList>
            <person name="Jiang F."/>
            <person name="Yuan L."/>
            <person name="Wang S."/>
            <person name="Wang H."/>
            <person name="Xu D."/>
            <person name="Wang A."/>
            <person name="Fan W."/>
        </authorList>
    </citation>
    <scope>NUCLEOTIDE SEQUENCE</scope>
    <source>
        <strain evidence="4">WSJ</strain>
        <tissue evidence="4">Leaf</tissue>
    </source>
</reference>
<dbReference type="AlphaFoldDB" id="A0AAD8KU40"/>
<dbReference type="InterPro" id="IPR009091">
    <property type="entry name" value="RCC1/BLIP-II"/>
</dbReference>
<evidence type="ECO:0000313" key="4">
    <source>
        <dbReference type="EMBL" id="KAK1429569.1"/>
    </source>
</evidence>
<comment type="caution">
    <text evidence="4">The sequence shown here is derived from an EMBL/GenBank/DDBJ whole genome shotgun (WGS) entry which is preliminary data.</text>
</comment>
<evidence type="ECO:0000313" key="5">
    <source>
        <dbReference type="Proteomes" id="UP001229421"/>
    </source>
</evidence>
<dbReference type="Pfam" id="PF25390">
    <property type="entry name" value="WD40_RLD"/>
    <property type="match status" value="1"/>
</dbReference>
<dbReference type="SUPFAM" id="SSF50985">
    <property type="entry name" value="RCC1/BLIP-II"/>
    <property type="match status" value="1"/>
</dbReference>
<feature type="repeat" description="RCC1" evidence="2">
    <location>
        <begin position="336"/>
        <end position="400"/>
    </location>
</feature>
<protein>
    <recommendedName>
        <fullName evidence="3">RCC1-like domain-containing protein</fullName>
    </recommendedName>
</protein>
<feature type="repeat" description="RCC1" evidence="2">
    <location>
        <begin position="34"/>
        <end position="90"/>
    </location>
</feature>
<feature type="repeat" description="RCC1" evidence="2">
    <location>
        <begin position="156"/>
        <end position="211"/>
    </location>
</feature>
<dbReference type="PROSITE" id="PS50012">
    <property type="entry name" value="RCC1_3"/>
    <property type="match status" value="6"/>
</dbReference>
<evidence type="ECO:0000259" key="3">
    <source>
        <dbReference type="Pfam" id="PF25390"/>
    </source>
</evidence>
<keyword evidence="5" id="KW-1185">Reference proteome</keyword>
<organism evidence="4 5">
    <name type="scientific">Tagetes erecta</name>
    <name type="common">African marigold</name>
    <dbReference type="NCBI Taxonomy" id="13708"/>
    <lineage>
        <taxon>Eukaryota</taxon>
        <taxon>Viridiplantae</taxon>
        <taxon>Streptophyta</taxon>
        <taxon>Embryophyta</taxon>
        <taxon>Tracheophyta</taxon>
        <taxon>Spermatophyta</taxon>
        <taxon>Magnoliopsida</taxon>
        <taxon>eudicotyledons</taxon>
        <taxon>Gunneridae</taxon>
        <taxon>Pentapetalae</taxon>
        <taxon>asterids</taxon>
        <taxon>campanulids</taxon>
        <taxon>Asterales</taxon>
        <taxon>Asteraceae</taxon>
        <taxon>Asteroideae</taxon>
        <taxon>Heliantheae alliance</taxon>
        <taxon>Tageteae</taxon>
        <taxon>Tagetes</taxon>
    </lineage>
</organism>
<dbReference type="Proteomes" id="UP001229421">
    <property type="component" value="Unassembled WGS sequence"/>
</dbReference>
<feature type="repeat" description="RCC1" evidence="2">
    <location>
        <begin position="220"/>
        <end position="274"/>
    </location>
</feature>
<dbReference type="PROSITE" id="PS00626">
    <property type="entry name" value="RCC1_2"/>
    <property type="match status" value="2"/>
</dbReference>
<feature type="domain" description="RCC1-like" evidence="3">
    <location>
        <begin position="13"/>
        <end position="269"/>
    </location>
</feature>
<dbReference type="InterPro" id="IPR000408">
    <property type="entry name" value="Reg_chr_condens"/>
</dbReference>
<name>A0AAD8KU40_TARER</name>
<dbReference type="PANTHER" id="PTHR22870">
    <property type="entry name" value="REGULATOR OF CHROMOSOME CONDENSATION"/>
    <property type="match status" value="1"/>
</dbReference>
<dbReference type="Gene3D" id="2.130.10.30">
    <property type="entry name" value="Regulator of chromosome condensation 1/beta-lactamase-inhibitor protein II"/>
    <property type="match status" value="2"/>
</dbReference>
<evidence type="ECO:0000256" key="2">
    <source>
        <dbReference type="PROSITE-ProRule" id="PRU00235"/>
    </source>
</evidence>
<accession>A0AAD8KU40</accession>
<evidence type="ECO:0000256" key="1">
    <source>
        <dbReference type="ARBA" id="ARBA00022737"/>
    </source>
</evidence>
<keyword evidence="1" id="KW-0677">Repeat</keyword>
<dbReference type="InterPro" id="IPR058923">
    <property type="entry name" value="RCC1-like_dom"/>
</dbReference>
<dbReference type="EMBL" id="JAUHHV010000003">
    <property type="protein sequence ID" value="KAK1429569.1"/>
    <property type="molecule type" value="Genomic_DNA"/>
</dbReference>
<sequence length="575" mass="62324">MEDAITYIDSSSISRKVISIAAGEAHTLALTGDGSVFSWGRGTFGRLGTGLELDRLFPTKTEFKSGDRSEKVNIVGVSAGSYHSLALSDDGSVWSWGHNTYGQLGVNGDYSLVPSLIKGFQGISPTDGSITKNETRLKISSVKAGGMMSLAIDHLGSLWIWGNCPPQDSPNEGEEFALLTTYTPMPVWFFHGQTVVKVACGNEHIVALVSSGDIDKVGDLVCYSWGNNNHGQLGLGDTEIQAAPKMINTFSTESSWAAYELACGAFHTCILAYEKGDGDALKSVCWTFGLGDNGQLGLGTINKALHPEIVESLPVNVWLVSVDCGLFHTSVVSSVGDVWSWGMENGLGLCTEASEGGDALTPRLISCNGPNGSNGSNESNFPDTIQVACGAAHTVLLADNGYKLWSWGRGRSGVLGNDQVNDCFDPNLVLWPPLDQDFEKNEPDMINVKNNDKIYAEKSSKDITEAEKINVKNSNKTYAEKSSKDFIEVEKKLNVLERYATVLHGSVFGTPFDKENDIPASLKESGSFDVGKELEDMFESCDYGTLVQLETFYRNMLASVKDKIMKKKIKEMNKE</sequence>
<proteinExistence type="predicted"/>
<dbReference type="InterPro" id="IPR051210">
    <property type="entry name" value="Ub_ligase/GEF_domain"/>
</dbReference>
<dbReference type="PANTHER" id="PTHR22870:SF155">
    <property type="entry name" value="E3 UBIQUITIN-PROTEIN LIGASE HERC1-RELATED"/>
    <property type="match status" value="1"/>
</dbReference>
<feature type="repeat" description="RCC1" evidence="2">
    <location>
        <begin position="283"/>
        <end position="335"/>
    </location>
</feature>
<dbReference type="Pfam" id="PF13540">
    <property type="entry name" value="RCC1_2"/>
    <property type="match status" value="1"/>
</dbReference>
<dbReference type="Pfam" id="PF00415">
    <property type="entry name" value="RCC1"/>
    <property type="match status" value="1"/>
</dbReference>